<dbReference type="eggNOG" id="COG2226">
    <property type="taxonomic scope" value="Bacteria"/>
</dbReference>
<dbReference type="AlphaFoldDB" id="C0CKJ3"/>
<reference evidence="1 2" key="2">
    <citation type="submission" date="2009-02" db="EMBL/GenBank/DDBJ databases">
        <title>Draft genome sequence of Blautia hydrogenotrophica DSM 10507 (Ruminococcus hydrogenotrophicus DSM 10507).</title>
        <authorList>
            <person name="Sudarsanam P."/>
            <person name="Ley R."/>
            <person name="Guruge J."/>
            <person name="Turnbaugh P.J."/>
            <person name="Mahowald M."/>
            <person name="Liep D."/>
            <person name="Gordon J."/>
        </authorList>
    </citation>
    <scope>NUCLEOTIDE SEQUENCE [LARGE SCALE GENOMIC DNA]</scope>
    <source>
        <strain evidence="2">DSM 10507 / JCM 14656 / S5a33</strain>
    </source>
</reference>
<dbReference type="EMBL" id="ACBZ01000069">
    <property type="protein sequence ID" value="EEG49683.1"/>
    <property type="molecule type" value="Genomic_DNA"/>
</dbReference>
<evidence type="ECO:0000313" key="1">
    <source>
        <dbReference type="EMBL" id="EEG49683.1"/>
    </source>
</evidence>
<organism evidence="1 2">
    <name type="scientific">Blautia hydrogenotrophica (strain DSM 10507 / JCM 14656 / S5a33)</name>
    <name type="common">Ruminococcus hydrogenotrophicus</name>
    <dbReference type="NCBI Taxonomy" id="476272"/>
    <lineage>
        <taxon>Bacteria</taxon>
        <taxon>Bacillati</taxon>
        <taxon>Bacillota</taxon>
        <taxon>Clostridia</taxon>
        <taxon>Lachnospirales</taxon>
        <taxon>Lachnospiraceae</taxon>
        <taxon>Blautia</taxon>
    </lineage>
</organism>
<dbReference type="HOGENOM" id="CLU_213055_0_0_9"/>
<dbReference type="PATRIC" id="fig|476272.21.peg.2711"/>
<evidence type="ECO:0000313" key="2">
    <source>
        <dbReference type="Proteomes" id="UP000003100"/>
    </source>
</evidence>
<name>C0CKJ3_BLAHS</name>
<gene>
    <name evidence="1" type="ORF">RUMHYD_01363</name>
</gene>
<proteinExistence type="predicted"/>
<dbReference type="Proteomes" id="UP000003100">
    <property type="component" value="Unassembled WGS sequence"/>
</dbReference>
<reference evidence="1 2" key="1">
    <citation type="submission" date="2009-01" db="EMBL/GenBank/DDBJ databases">
        <authorList>
            <person name="Fulton L."/>
            <person name="Clifton S."/>
            <person name="Fulton B."/>
            <person name="Xu J."/>
            <person name="Minx P."/>
            <person name="Pepin K.H."/>
            <person name="Johnson M."/>
            <person name="Bhonagiri V."/>
            <person name="Nash W.E."/>
            <person name="Mardis E.R."/>
            <person name="Wilson R.K."/>
        </authorList>
    </citation>
    <scope>NUCLEOTIDE SEQUENCE [LARGE SCALE GENOMIC DNA]</scope>
    <source>
        <strain evidence="2">DSM 10507 / JCM 14656 / S5a33</strain>
    </source>
</reference>
<sequence>MMNYYGNLCTDMYDILHKNAPQKELSFYLSYAEKSMSILEPLCGSGRFLFLFLKRLRYSRH</sequence>
<keyword evidence="2" id="KW-1185">Reference proteome</keyword>
<protein>
    <recommendedName>
        <fullName evidence="3">DNA methylase adenine-specific domain-containing protein</fullName>
    </recommendedName>
</protein>
<accession>C0CKJ3</accession>
<comment type="caution">
    <text evidence="1">The sequence shown here is derived from an EMBL/GenBank/DDBJ whole genome shotgun (WGS) entry which is preliminary data.</text>
</comment>
<evidence type="ECO:0008006" key="3">
    <source>
        <dbReference type="Google" id="ProtNLM"/>
    </source>
</evidence>